<dbReference type="Gene3D" id="3.60.10.10">
    <property type="entry name" value="Endonuclease/exonuclease/phosphatase"/>
    <property type="match status" value="1"/>
</dbReference>
<dbReference type="InterPro" id="IPR005135">
    <property type="entry name" value="Endo/exonuclease/phosphatase"/>
</dbReference>
<dbReference type="Pfam" id="PF03372">
    <property type="entry name" value="Exo_endo_phos"/>
    <property type="match status" value="1"/>
</dbReference>
<dbReference type="InterPro" id="IPR036691">
    <property type="entry name" value="Endo/exonu/phosph_ase_sf"/>
</dbReference>
<keyword evidence="4" id="KW-1185">Reference proteome</keyword>
<dbReference type="PANTHER" id="PTHR47510">
    <property type="entry name" value="REVERSE TRANSCRIPTASE DOMAIN-CONTAINING PROTEIN"/>
    <property type="match status" value="1"/>
</dbReference>
<evidence type="ECO:0000259" key="2">
    <source>
        <dbReference type="Pfam" id="PF03372"/>
    </source>
</evidence>
<dbReference type="EMBL" id="CAJPWZ010002175">
    <property type="protein sequence ID" value="CAG2232282.1"/>
    <property type="molecule type" value="Genomic_DNA"/>
</dbReference>
<comment type="caution">
    <text evidence="3">The sequence shown here is derived from an EMBL/GenBank/DDBJ whole genome shotgun (WGS) entry which is preliminary data.</text>
</comment>
<reference evidence="3" key="1">
    <citation type="submission" date="2021-03" db="EMBL/GenBank/DDBJ databases">
        <authorList>
            <person name="Bekaert M."/>
        </authorList>
    </citation>
    <scope>NUCLEOTIDE SEQUENCE</scope>
</reference>
<feature type="compositionally biased region" description="Polar residues" evidence="1">
    <location>
        <begin position="294"/>
        <end position="306"/>
    </location>
</feature>
<feature type="region of interest" description="Disordered" evidence="1">
    <location>
        <begin position="220"/>
        <end position="306"/>
    </location>
</feature>
<evidence type="ECO:0000256" key="1">
    <source>
        <dbReference type="SAM" id="MobiDB-lite"/>
    </source>
</evidence>
<dbReference type="AlphaFoldDB" id="A0A8S3TFH9"/>
<dbReference type="Proteomes" id="UP000683360">
    <property type="component" value="Unassembled WGS sequence"/>
</dbReference>
<sequence>MAADVYGRVVPSGDFNSELSDLNRTTNIENEPDGLQEVHDDTFREYLPQNSQIVQILTEINTPSRSYVNNNVDEYSETQNSQIADFVPNQEFISLLDQELSDLPRDSYVSKLIELTHDSENTITWYRTILTSRAKSILGCPTGKLFTRKSTNRSSSTQKYAKDCYIIYMFINGDDSSIDDVFRKVDLNSTSDQSKTVTHECNIIEMRNISDLKWNSKQSYASKVTPPGTPDSPHTTGIQMNSSTRSGQLSPIEIPERRSPVTYKQNIENNSSNGINTNSENVTGLPHRTHETQNEGNRNISKQNTGNNEITYKIPVRLEGVTNNVETTNENFFTGVTKNRTASLKLLAWNVRGIMSSTVCLSNLLRSTDCDVCIISEHKLKTRSLNYLSSIEQGYNCVCKADSLPNFYNAYHGKGGIAILYKSTLQFSINEIHDTNSERIVGLEIKTPSKGSLFIFGAYLPSDESVDNYRTELNILDALYTHYSNYGNVIIAGDLNASCLEKDKLCSNSLSLMKYLARASVSSTSDHLPVLAEIELQHNPHQILNSFSKLPAWHKITDDQIERYKQFLHEPLQILIKKMDSDNADIDTLYNDMVTILHAAADKTVPKCGFNPFTKPYWTSGVKIAHEKERSLRKAWVIDGRPRGMHHDSYKLYKRAKHEFRNIQQAAYEQYIQQTNDDINKAAECDIRLFWKLIKRNKTVSSKIYPEIIQDDNICNTPESIANAFMDYFSKLYQPDSDEMYDNDTKQQIELDYNKILKSCYEQNVYLPGGIIQESEVDGIIKLLKRRKASGHDKIQHEHLLYGGNTLVRCLTTLFNLVVSKGRIPYGWKLGLLVPLFKGNNKPKTSPDSYRPITLLPCVLKVNFKDVYVHACCNCPSTNEQCEVWWDILSNNFPVQLYCELSMYDDEILFQILLGRKPLTIFSSIDESDQFLKLCHAHVIQCVAEYSRSLRQCC</sequence>
<feature type="compositionally biased region" description="Polar residues" evidence="1">
    <location>
        <begin position="262"/>
        <end position="282"/>
    </location>
</feature>
<organism evidence="3 4">
    <name type="scientific">Mytilus edulis</name>
    <name type="common">Blue mussel</name>
    <dbReference type="NCBI Taxonomy" id="6550"/>
    <lineage>
        <taxon>Eukaryota</taxon>
        <taxon>Metazoa</taxon>
        <taxon>Spiralia</taxon>
        <taxon>Lophotrochozoa</taxon>
        <taxon>Mollusca</taxon>
        <taxon>Bivalvia</taxon>
        <taxon>Autobranchia</taxon>
        <taxon>Pteriomorphia</taxon>
        <taxon>Mytilida</taxon>
        <taxon>Mytiloidea</taxon>
        <taxon>Mytilidae</taxon>
        <taxon>Mytilinae</taxon>
        <taxon>Mytilus</taxon>
    </lineage>
</organism>
<accession>A0A8S3TFH9</accession>
<feature type="domain" description="Endonuclease/exonuclease/phosphatase" evidence="2">
    <location>
        <begin position="348"/>
        <end position="499"/>
    </location>
</feature>
<gene>
    <name evidence="3" type="ORF">MEDL_45018</name>
</gene>
<dbReference type="SUPFAM" id="SSF56219">
    <property type="entry name" value="DNase I-like"/>
    <property type="match status" value="1"/>
</dbReference>
<name>A0A8S3TFH9_MYTED</name>
<dbReference type="GO" id="GO:0003824">
    <property type="term" value="F:catalytic activity"/>
    <property type="evidence" value="ECO:0007669"/>
    <property type="project" value="InterPro"/>
</dbReference>
<evidence type="ECO:0000313" key="3">
    <source>
        <dbReference type="EMBL" id="CAG2232282.1"/>
    </source>
</evidence>
<protein>
    <recommendedName>
        <fullName evidence="2">Endonuclease/exonuclease/phosphatase domain-containing protein</fullName>
    </recommendedName>
</protein>
<evidence type="ECO:0000313" key="4">
    <source>
        <dbReference type="Proteomes" id="UP000683360"/>
    </source>
</evidence>
<feature type="compositionally biased region" description="Polar residues" evidence="1">
    <location>
        <begin position="232"/>
        <end position="249"/>
    </location>
</feature>
<proteinExistence type="predicted"/>
<dbReference type="PANTHER" id="PTHR47510:SF3">
    <property type="entry name" value="ENDO_EXONUCLEASE_PHOSPHATASE DOMAIN-CONTAINING PROTEIN"/>
    <property type="match status" value="1"/>
</dbReference>